<feature type="domain" description="Methyltransferase" evidence="3">
    <location>
        <begin position="38"/>
        <end position="125"/>
    </location>
</feature>
<gene>
    <name evidence="4" type="ORF">GCM10008933_00320</name>
</gene>
<dbReference type="Gene3D" id="3.40.50.150">
    <property type="entry name" value="Vaccinia Virus protein VP39"/>
    <property type="match status" value="1"/>
</dbReference>
<evidence type="ECO:0000256" key="1">
    <source>
        <dbReference type="ARBA" id="ARBA00022603"/>
    </source>
</evidence>
<dbReference type="GO" id="GO:0032259">
    <property type="term" value="P:methylation"/>
    <property type="evidence" value="ECO:0007669"/>
    <property type="project" value="UniProtKB-KW"/>
</dbReference>
<comment type="caution">
    <text evidence="4">The sequence shown here is derived from an EMBL/GenBank/DDBJ whole genome shotgun (WGS) entry which is preliminary data.</text>
</comment>
<organism evidence="4 5">
    <name type="scientific">Paenibacillus motobuensis</name>
    <dbReference type="NCBI Taxonomy" id="295324"/>
    <lineage>
        <taxon>Bacteria</taxon>
        <taxon>Bacillati</taxon>
        <taxon>Bacillota</taxon>
        <taxon>Bacilli</taxon>
        <taxon>Bacillales</taxon>
        <taxon>Paenibacillaceae</taxon>
        <taxon>Paenibacillus</taxon>
    </lineage>
</organism>
<protein>
    <submittedName>
        <fullName evidence="4">Class I SAM-dependent methyltransferase</fullName>
    </submittedName>
</protein>
<dbReference type="GO" id="GO:0008168">
    <property type="term" value="F:methyltransferase activity"/>
    <property type="evidence" value="ECO:0007669"/>
    <property type="project" value="UniProtKB-KW"/>
</dbReference>
<dbReference type="InterPro" id="IPR029063">
    <property type="entry name" value="SAM-dependent_MTases_sf"/>
</dbReference>
<evidence type="ECO:0000256" key="2">
    <source>
        <dbReference type="ARBA" id="ARBA00022679"/>
    </source>
</evidence>
<name>A0ABN0XUJ2_9BACL</name>
<dbReference type="PANTHER" id="PTHR43861:SF1">
    <property type="entry name" value="TRANS-ACONITATE 2-METHYLTRANSFERASE"/>
    <property type="match status" value="1"/>
</dbReference>
<reference evidence="4 5" key="1">
    <citation type="journal article" date="2019" name="Int. J. Syst. Evol. Microbiol.">
        <title>The Global Catalogue of Microorganisms (GCM) 10K type strain sequencing project: providing services to taxonomists for standard genome sequencing and annotation.</title>
        <authorList>
            <consortium name="The Broad Institute Genomics Platform"/>
            <consortium name="The Broad Institute Genome Sequencing Center for Infectious Disease"/>
            <person name="Wu L."/>
            <person name="Ma J."/>
        </authorList>
    </citation>
    <scope>NUCLEOTIDE SEQUENCE [LARGE SCALE GENOMIC DNA]</scope>
    <source>
        <strain evidence="4 5">JCM 12774</strain>
    </source>
</reference>
<dbReference type="SUPFAM" id="SSF53335">
    <property type="entry name" value="S-adenosyl-L-methionine-dependent methyltransferases"/>
    <property type="match status" value="1"/>
</dbReference>
<evidence type="ECO:0000313" key="4">
    <source>
        <dbReference type="EMBL" id="GAA0373283.1"/>
    </source>
</evidence>
<dbReference type="Proteomes" id="UP001500340">
    <property type="component" value="Unassembled WGS sequence"/>
</dbReference>
<dbReference type="RefSeq" id="WP_343855792.1">
    <property type="nucleotide sequence ID" value="NZ_BAAACX010000002.1"/>
</dbReference>
<dbReference type="PANTHER" id="PTHR43861">
    <property type="entry name" value="TRANS-ACONITATE 2-METHYLTRANSFERASE-RELATED"/>
    <property type="match status" value="1"/>
</dbReference>
<evidence type="ECO:0000313" key="5">
    <source>
        <dbReference type="Proteomes" id="UP001500340"/>
    </source>
</evidence>
<dbReference type="Pfam" id="PF13649">
    <property type="entry name" value="Methyltransf_25"/>
    <property type="match status" value="1"/>
</dbReference>
<sequence length="258" mass="29026">MEARQVWNAKLYDTKFRFVSEYGKDVLELLNAQTGEEIIDLGCGTGDISYEISKTGAVVSGFDLSETMIQQARLKYPDLKFEVQNAAHFSVERPVQAVFSNAALHWVKDAENVVKSVYRALDAGGRFVAEFGGKGNVDIIVQHMTKVLDANYGIDAKPLNPWYFPSLGEYSSLLEEHGLRVTYAVHFDRPTKLEGGAMGMQHWLRLFAEDSFLYSLSEPDKEQAIQLIAKSAEQDLLVGGDWYGDYKRLRIIAIKEET</sequence>
<dbReference type="EMBL" id="BAAACX010000002">
    <property type="protein sequence ID" value="GAA0373283.1"/>
    <property type="molecule type" value="Genomic_DNA"/>
</dbReference>
<keyword evidence="1 4" id="KW-0489">Methyltransferase</keyword>
<dbReference type="CDD" id="cd02440">
    <property type="entry name" value="AdoMet_MTases"/>
    <property type="match status" value="1"/>
</dbReference>
<proteinExistence type="predicted"/>
<keyword evidence="5" id="KW-1185">Reference proteome</keyword>
<keyword evidence="2" id="KW-0808">Transferase</keyword>
<accession>A0ABN0XUJ2</accession>
<dbReference type="InterPro" id="IPR041698">
    <property type="entry name" value="Methyltransf_25"/>
</dbReference>
<evidence type="ECO:0000259" key="3">
    <source>
        <dbReference type="Pfam" id="PF13649"/>
    </source>
</evidence>